<protein>
    <submittedName>
        <fullName evidence="2">Uncharacterized protein</fullName>
    </submittedName>
</protein>
<accession>A0A8I2YI68</accession>
<feature type="transmembrane region" description="Helical" evidence="1">
    <location>
        <begin position="57"/>
        <end position="75"/>
    </location>
</feature>
<sequence length="90" mass="10491">MFSWFALGNYYIDFVIVTNVLEDYLSIFHWPNLVLNYFYLGLLIMSFLGNRPQGAKWAYTLALLGFALIMVYMTVRFTCFTPVELLLTLA</sequence>
<keyword evidence="3" id="KW-1185">Reference proteome</keyword>
<organism evidence="2 3">
    <name type="scientific">Boletus reticuloceps</name>
    <dbReference type="NCBI Taxonomy" id="495285"/>
    <lineage>
        <taxon>Eukaryota</taxon>
        <taxon>Fungi</taxon>
        <taxon>Dikarya</taxon>
        <taxon>Basidiomycota</taxon>
        <taxon>Agaricomycotina</taxon>
        <taxon>Agaricomycetes</taxon>
        <taxon>Agaricomycetidae</taxon>
        <taxon>Boletales</taxon>
        <taxon>Boletineae</taxon>
        <taxon>Boletaceae</taxon>
        <taxon>Boletoideae</taxon>
        <taxon>Boletus</taxon>
    </lineage>
</organism>
<keyword evidence="1" id="KW-0472">Membrane</keyword>
<dbReference type="AlphaFoldDB" id="A0A8I2YI68"/>
<keyword evidence="1" id="KW-0812">Transmembrane</keyword>
<dbReference type="EMBL" id="JAGFBS010000025">
    <property type="protein sequence ID" value="KAG6372774.1"/>
    <property type="molecule type" value="Genomic_DNA"/>
</dbReference>
<gene>
    <name evidence="2" type="ORF">JVT61DRAFT_7173</name>
</gene>
<dbReference type="Proteomes" id="UP000683000">
    <property type="component" value="Unassembled WGS sequence"/>
</dbReference>
<reference evidence="2" key="1">
    <citation type="submission" date="2021-03" db="EMBL/GenBank/DDBJ databases">
        <title>Evolutionary innovations through gain and loss of genes in the ectomycorrhizal Boletales.</title>
        <authorList>
            <person name="Wu G."/>
            <person name="Miyauchi S."/>
            <person name="Morin E."/>
            <person name="Yang Z.-L."/>
            <person name="Xu J."/>
            <person name="Martin F.M."/>
        </authorList>
    </citation>
    <scope>NUCLEOTIDE SEQUENCE</scope>
    <source>
        <strain evidence="2">BR01</strain>
    </source>
</reference>
<name>A0A8I2YI68_9AGAM</name>
<keyword evidence="1" id="KW-1133">Transmembrane helix</keyword>
<dbReference type="OrthoDB" id="26569at2759"/>
<evidence type="ECO:0000313" key="2">
    <source>
        <dbReference type="EMBL" id="KAG6372774.1"/>
    </source>
</evidence>
<evidence type="ECO:0000313" key="3">
    <source>
        <dbReference type="Proteomes" id="UP000683000"/>
    </source>
</evidence>
<evidence type="ECO:0000256" key="1">
    <source>
        <dbReference type="SAM" id="Phobius"/>
    </source>
</evidence>
<comment type="caution">
    <text evidence="2">The sequence shown here is derived from an EMBL/GenBank/DDBJ whole genome shotgun (WGS) entry which is preliminary data.</text>
</comment>
<proteinExistence type="predicted"/>
<feature type="transmembrane region" description="Helical" evidence="1">
    <location>
        <begin position="27"/>
        <end position="45"/>
    </location>
</feature>